<dbReference type="GO" id="GO:0009451">
    <property type="term" value="P:RNA modification"/>
    <property type="evidence" value="ECO:0007669"/>
    <property type="project" value="InterPro"/>
</dbReference>
<comment type="caution">
    <text evidence="5">The sequence shown here is derived from an EMBL/GenBank/DDBJ whole genome shotgun (WGS) entry which is preliminary data.</text>
</comment>
<reference evidence="6" key="1">
    <citation type="journal article" date="2020" name="Nat. Commun.">
        <title>Genome assembly of wild tea tree DASZ reveals pedigree and selection history of tea varieties.</title>
        <authorList>
            <person name="Zhang W."/>
            <person name="Zhang Y."/>
            <person name="Qiu H."/>
            <person name="Guo Y."/>
            <person name="Wan H."/>
            <person name="Zhang X."/>
            <person name="Scossa F."/>
            <person name="Alseekh S."/>
            <person name="Zhang Q."/>
            <person name="Wang P."/>
            <person name="Xu L."/>
            <person name="Schmidt M.H."/>
            <person name="Jia X."/>
            <person name="Li D."/>
            <person name="Zhu A."/>
            <person name="Guo F."/>
            <person name="Chen W."/>
            <person name="Ni D."/>
            <person name="Usadel B."/>
            <person name="Fernie A.R."/>
            <person name="Wen W."/>
        </authorList>
    </citation>
    <scope>NUCLEOTIDE SEQUENCE [LARGE SCALE GENOMIC DNA]</scope>
    <source>
        <strain evidence="6">cv. G240</strain>
    </source>
</reference>
<dbReference type="InterPro" id="IPR046960">
    <property type="entry name" value="PPR_At4g14850-like_plant"/>
</dbReference>
<dbReference type="GO" id="GO:0003723">
    <property type="term" value="F:RNA binding"/>
    <property type="evidence" value="ECO:0007669"/>
    <property type="project" value="InterPro"/>
</dbReference>
<keyword evidence="2" id="KW-0677">Repeat</keyword>
<dbReference type="Pfam" id="PF01535">
    <property type="entry name" value="PPR"/>
    <property type="match status" value="5"/>
</dbReference>
<dbReference type="Gene3D" id="1.25.40.10">
    <property type="entry name" value="Tetratricopeptide repeat domain"/>
    <property type="match status" value="5"/>
</dbReference>
<dbReference type="EMBL" id="JACBKZ010000007">
    <property type="protein sequence ID" value="KAF5946031.1"/>
    <property type="molecule type" value="Genomic_DNA"/>
</dbReference>
<dbReference type="AlphaFoldDB" id="A0A7J7H167"/>
<gene>
    <name evidence="5" type="ORF">HYC85_016259</name>
</gene>
<evidence type="ECO:0000256" key="1">
    <source>
        <dbReference type="ARBA" id="ARBA00006643"/>
    </source>
</evidence>
<dbReference type="FunFam" id="1.25.40.10:FF:000436">
    <property type="entry name" value="Pentatricopeptide repeat-containing protein At5g39350 family"/>
    <property type="match status" value="1"/>
</dbReference>
<keyword evidence="6" id="KW-1185">Reference proteome</keyword>
<dbReference type="Pfam" id="PF20431">
    <property type="entry name" value="E_motif"/>
    <property type="match status" value="1"/>
</dbReference>
<dbReference type="Pfam" id="PF20430">
    <property type="entry name" value="Eplus_motif"/>
    <property type="match status" value="1"/>
</dbReference>
<dbReference type="PROSITE" id="PS51375">
    <property type="entry name" value="PPR"/>
    <property type="match status" value="4"/>
</dbReference>
<feature type="repeat" description="PPR" evidence="3">
    <location>
        <begin position="404"/>
        <end position="438"/>
    </location>
</feature>
<feature type="domain" description="DYW" evidence="4">
    <location>
        <begin position="923"/>
        <end position="1015"/>
    </location>
</feature>
<evidence type="ECO:0000256" key="3">
    <source>
        <dbReference type="PROSITE-ProRule" id="PRU00708"/>
    </source>
</evidence>
<dbReference type="InterPro" id="IPR032867">
    <property type="entry name" value="DYW_dom"/>
</dbReference>
<dbReference type="InterPro" id="IPR046849">
    <property type="entry name" value="E2_motif"/>
</dbReference>
<dbReference type="FunFam" id="1.25.40.10:FF:000343">
    <property type="entry name" value="Pentatricopeptide repeat-containing protein At3g58590"/>
    <property type="match status" value="1"/>
</dbReference>
<name>A0A7J7H167_CAMSI</name>
<dbReference type="InterPro" id="IPR046848">
    <property type="entry name" value="E_motif"/>
</dbReference>
<evidence type="ECO:0000313" key="5">
    <source>
        <dbReference type="EMBL" id="KAF5946031.1"/>
    </source>
</evidence>
<evidence type="ECO:0000313" key="6">
    <source>
        <dbReference type="Proteomes" id="UP000593564"/>
    </source>
</evidence>
<feature type="repeat" description="PPR" evidence="3">
    <location>
        <begin position="708"/>
        <end position="742"/>
    </location>
</feature>
<sequence>MEVLEDVGKEPVEKSLAEVEEKELEAFLRANLEVFAWTPYEMPGIDPEVTCHKLNVDRSAKPIIQRQGDLTGRIARWAVVLGQYDLKFRPRTTIKGQVLADFVAEFTPGAIIHRAPLSRGPSVELLNIEHEAMLCGDGTKLDGHNLGLAEITSASSQGHVAPRLALQCHPGHVLLSKKYVPTLEHPNQTLHFVSLLHVLFISFSQSLSTQKTLQTHLLLLLLNPHFITQKCPIQSITTHCSQTLIVLARVLALPFPGMSVHAQIITNSLSSDQFVATRLVKVYSDLGSLESARCVFDQIPQPHVFLCNAMMNGYLRNELYNETLRLFQMMGCHNLDIDSCTCTFALKACTGLSDYESGMGIIRGVAESRMERDRFFGSSVINFLVKFDHIDEAQRVFDGIRHRDVVCWNAMIGGYVQACHFNEAIDLFFEMRGCGNRPTPVTMVSLMKACEGIGNLQLGKCIHGCVLGLGMGKDTLVLTSLLDMYSKMGHTQIAYRVFERMPMKSLVSWNAMISGCVQSGLIHESFELFHRLVNTGGGFDSATTVSLLQGCSQTADLETGKILHGCILRKGLELNLILSTTLVDLYCKCGALDLATSTFNCMKDKNVITWTAMLVGLAQNGLAEAALKLFHQMQEEEVDANFVTLVSLVHSCAHLGSLKKGRSVHAHLIRSGFAFDVVNMTALIDMYAKCGKMNSAERIFENGYVYKDVILWNSMITGYGIHGHGNQAIGMYSRMIEERVKPNQATFVSLLAACSHSGLVDEGINLFNSMETDHNIRPNEKHYACFVDLLGRAGRLEEAEAFIRKMPFEPGGAVLEALLSWCRTPRNINMGVETADRLLQLDAMHPGIYVVLSNIYAEGKRWDAVDHIRGLMRKRGLAKIPGYSLIEIGNQVYTFFAGDDSHPKSGEIYRFIETLRLEVETCGYVPDTSCVLRDVDEQMKVKLLWGHSERLAIAFGILSTPAGSLIRITKNLRVCVDCHSLTKYISKIVKREIIVRDANRFHHFLDGECSCGDYW</sequence>
<feature type="repeat" description="PPR" evidence="3">
    <location>
        <begin position="606"/>
        <end position="640"/>
    </location>
</feature>
<dbReference type="NCBIfam" id="TIGR00756">
    <property type="entry name" value="PPR"/>
    <property type="match status" value="6"/>
</dbReference>
<dbReference type="PANTHER" id="PTHR47926">
    <property type="entry name" value="PENTATRICOPEPTIDE REPEAT-CONTAINING PROTEIN"/>
    <property type="match status" value="1"/>
</dbReference>
<accession>A0A7J7H167</accession>
<proteinExistence type="inferred from homology"/>
<dbReference type="Proteomes" id="UP000593564">
    <property type="component" value="Unassembled WGS sequence"/>
</dbReference>
<dbReference type="FunFam" id="1.25.40.10:FF:000090">
    <property type="entry name" value="Pentatricopeptide repeat-containing protein, chloroplastic"/>
    <property type="match status" value="1"/>
</dbReference>
<dbReference type="InterPro" id="IPR002885">
    <property type="entry name" value="PPR_rpt"/>
</dbReference>
<evidence type="ECO:0000256" key="2">
    <source>
        <dbReference type="ARBA" id="ARBA00022737"/>
    </source>
</evidence>
<comment type="similarity">
    <text evidence="1">Belongs to the PPR family. PCMP-H subfamily.</text>
</comment>
<dbReference type="Pfam" id="PF13041">
    <property type="entry name" value="PPR_2"/>
    <property type="match status" value="3"/>
</dbReference>
<reference evidence="5 6" key="2">
    <citation type="submission" date="2020-07" db="EMBL/GenBank/DDBJ databases">
        <title>Genome assembly of wild tea tree DASZ reveals pedigree and selection history of tea varieties.</title>
        <authorList>
            <person name="Zhang W."/>
        </authorList>
    </citation>
    <scope>NUCLEOTIDE SEQUENCE [LARGE SCALE GENOMIC DNA]</scope>
    <source>
        <strain evidence="6">cv. G240</strain>
        <tissue evidence="5">Leaf</tissue>
    </source>
</reference>
<organism evidence="5 6">
    <name type="scientific">Camellia sinensis</name>
    <name type="common">Tea plant</name>
    <name type="synonym">Thea sinensis</name>
    <dbReference type="NCBI Taxonomy" id="4442"/>
    <lineage>
        <taxon>Eukaryota</taxon>
        <taxon>Viridiplantae</taxon>
        <taxon>Streptophyta</taxon>
        <taxon>Embryophyta</taxon>
        <taxon>Tracheophyta</taxon>
        <taxon>Spermatophyta</taxon>
        <taxon>Magnoliopsida</taxon>
        <taxon>eudicotyledons</taxon>
        <taxon>Gunneridae</taxon>
        <taxon>Pentapetalae</taxon>
        <taxon>asterids</taxon>
        <taxon>Ericales</taxon>
        <taxon>Theaceae</taxon>
        <taxon>Camellia</taxon>
    </lineage>
</organism>
<dbReference type="Pfam" id="PF14432">
    <property type="entry name" value="DYW_deaminase"/>
    <property type="match status" value="1"/>
</dbReference>
<evidence type="ECO:0000259" key="4">
    <source>
        <dbReference type="Pfam" id="PF14432"/>
    </source>
</evidence>
<protein>
    <recommendedName>
        <fullName evidence="4">DYW domain-containing protein</fullName>
    </recommendedName>
</protein>
<dbReference type="InterPro" id="IPR011990">
    <property type="entry name" value="TPR-like_helical_dom_sf"/>
</dbReference>
<feature type="repeat" description="PPR" evidence="3">
    <location>
        <begin position="505"/>
        <end position="539"/>
    </location>
</feature>
<dbReference type="GO" id="GO:0008270">
    <property type="term" value="F:zinc ion binding"/>
    <property type="evidence" value="ECO:0007669"/>
    <property type="project" value="InterPro"/>
</dbReference>